<name>A0ABT9EA25_9PROT</name>
<organism evidence="1 2">
    <name type="scientific">Paracraurococcus lichenis</name>
    <dbReference type="NCBI Taxonomy" id="3064888"/>
    <lineage>
        <taxon>Bacteria</taxon>
        <taxon>Pseudomonadati</taxon>
        <taxon>Pseudomonadota</taxon>
        <taxon>Alphaproteobacteria</taxon>
        <taxon>Acetobacterales</taxon>
        <taxon>Roseomonadaceae</taxon>
        <taxon>Paracraurococcus</taxon>
    </lineage>
</organism>
<comment type="caution">
    <text evidence="1">The sequence shown here is derived from an EMBL/GenBank/DDBJ whole genome shotgun (WGS) entry which is preliminary data.</text>
</comment>
<evidence type="ECO:0000313" key="1">
    <source>
        <dbReference type="EMBL" id="MDO9713011.1"/>
    </source>
</evidence>
<sequence>MLETVPVAAWPERWWGLGKASGTCPTLKLFPEHLAGGRIRPEYAVLVWDMRPQPAGELGCTNVAVGYLPRGCLTGLPRDDMARTRWRLWYSQWDECHGAPAPGWMKSEDETPEGSIAGWIARRALGGGELDRVLDMMSARVVGFSRERTLQLAASRTEQGLGVTA</sequence>
<accession>A0ABT9EA25</accession>
<protein>
    <submittedName>
        <fullName evidence="1">Uncharacterized protein</fullName>
    </submittedName>
</protein>
<dbReference type="Proteomes" id="UP001243009">
    <property type="component" value="Unassembled WGS sequence"/>
</dbReference>
<proteinExistence type="predicted"/>
<reference evidence="1 2" key="1">
    <citation type="submission" date="2023-08" db="EMBL/GenBank/DDBJ databases">
        <title>The draft genome sequence of Paracraurococcus sp. LOR1-02.</title>
        <authorList>
            <person name="Kingkaew E."/>
            <person name="Tanasupawat S."/>
        </authorList>
    </citation>
    <scope>NUCLEOTIDE SEQUENCE [LARGE SCALE GENOMIC DNA]</scope>
    <source>
        <strain evidence="1 2">LOR1-02</strain>
    </source>
</reference>
<evidence type="ECO:0000313" key="2">
    <source>
        <dbReference type="Proteomes" id="UP001243009"/>
    </source>
</evidence>
<dbReference type="RefSeq" id="WP_305107872.1">
    <property type="nucleotide sequence ID" value="NZ_JAUTWS010000066.1"/>
</dbReference>
<keyword evidence="2" id="KW-1185">Reference proteome</keyword>
<gene>
    <name evidence="1" type="ORF">Q7A36_32080</name>
</gene>
<dbReference type="EMBL" id="JAUTWS010000066">
    <property type="protein sequence ID" value="MDO9713011.1"/>
    <property type="molecule type" value="Genomic_DNA"/>
</dbReference>